<evidence type="ECO:0000256" key="4">
    <source>
        <dbReference type="ARBA" id="ARBA00022458"/>
    </source>
</evidence>
<dbReference type="Pfam" id="PF00005">
    <property type="entry name" value="ABC_tran"/>
    <property type="match status" value="1"/>
</dbReference>
<protein>
    <submittedName>
        <fullName evidence="11">ABC-2 type transport system ATP-binding protein</fullName>
    </submittedName>
</protein>
<dbReference type="EMBL" id="JACHDY010000004">
    <property type="protein sequence ID" value="MBB5318227.1"/>
    <property type="molecule type" value="Genomic_DNA"/>
</dbReference>
<accession>A0A7W8IJD3</accession>
<dbReference type="PANTHER" id="PTHR42711:SF5">
    <property type="entry name" value="ABC TRANSPORTER ATP-BINDING PROTEIN NATA"/>
    <property type="match status" value="1"/>
</dbReference>
<sequence length="320" mass="35172">MLSAKPQADRPSLMLRGLHKTFADVVAVNGIDLEVTPGECFGLLGPNGAGKTTTIEICEGLTAPDSGDVELLGLNWRTNADELRQRIGLQLQETQFSEKLTVEETLRLFRSFFHRGITVEDSIKTAQLEEKRSARVGTLSGGQKQRLAMACALVGDPELLFLDEPTTGLDPQARRNLWDLLDRLKQEGRTIILTTHYMDEAERLCDRVAIMDHGRIIALDTPPRLIASVGGEHIVEFAATSLDNRNGSVDPALLTAIDGVESHRLTAGIHQLSVRELHTAVPKIFSVLASQGLHLDEFRTHSATLEDVFVGLTGRNLRDE</sequence>
<gene>
    <name evidence="11" type="ORF">HDF09_002924</name>
</gene>
<dbReference type="InterPro" id="IPR050763">
    <property type="entry name" value="ABC_transporter_ATP-binding"/>
</dbReference>
<comment type="caution">
    <text evidence="11">The sequence shown here is derived from an EMBL/GenBank/DDBJ whole genome shotgun (WGS) entry which is preliminary data.</text>
</comment>
<dbReference type="InterPro" id="IPR003439">
    <property type="entry name" value="ABC_transporter-like_ATP-bd"/>
</dbReference>
<dbReference type="Proteomes" id="UP000568106">
    <property type="component" value="Unassembled WGS sequence"/>
</dbReference>
<comment type="subcellular location">
    <subcellularLocation>
        <location evidence="1">Cell membrane</location>
    </subcellularLocation>
</comment>
<dbReference type="GO" id="GO:0005524">
    <property type="term" value="F:ATP binding"/>
    <property type="evidence" value="ECO:0007669"/>
    <property type="project" value="UniProtKB-KW"/>
</dbReference>
<keyword evidence="3" id="KW-0813">Transport</keyword>
<dbReference type="GO" id="GO:0005886">
    <property type="term" value="C:plasma membrane"/>
    <property type="evidence" value="ECO:0007669"/>
    <property type="project" value="UniProtKB-SubCell"/>
</dbReference>
<evidence type="ECO:0000259" key="10">
    <source>
        <dbReference type="PROSITE" id="PS50893"/>
    </source>
</evidence>
<keyword evidence="8" id="KW-1278">Translocase</keyword>
<evidence type="ECO:0000256" key="1">
    <source>
        <dbReference type="ARBA" id="ARBA00004236"/>
    </source>
</evidence>
<keyword evidence="9" id="KW-0472">Membrane</keyword>
<feature type="domain" description="ABC transporter" evidence="10">
    <location>
        <begin position="13"/>
        <end position="238"/>
    </location>
</feature>
<dbReference type="FunFam" id="3.40.50.300:FF:000589">
    <property type="entry name" value="ABC transporter, ATP-binding subunit"/>
    <property type="match status" value="1"/>
</dbReference>
<keyword evidence="5" id="KW-1003">Cell membrane</keyword>
<keyword evidence="6" id="KW-0547">Nucleotide-binding</keyword>
<evidence type="ECO:0000256" key="6">
    <source>
        <dbReference type="ARBA" id="ARBA00022741"/>
    </source>
</evidence>
<keyword evidence="12" id="KW-1185">Reference proteome</keyword>
<dbReference type="PANTHER" id="PTHR42711">
    <property type="entry name" value="ABC TRANSPORTER ATP-BINDING PROTEIN"/>
    <property type="match status" value="1"/>
</dbReference>
<dbReference type="CDD" id="cd03230">
    <property type="entry name" value="ABC_DR_subfamily_A"/>
    <property type="match status" value="1"/>
</dbReference>
<dbReference type="AlphaFoldDB" id="A0A7W8IJD3"/>
<name>A0A7W8IJD3_9BACT</name>
<dbReference type="PROSITE" id="PS50893">
    <property type="entry name" value="ABC_TRANSPORTER_2"/>
    <property type="match status" value="1"/>
</dbReference>
<evidence type="ECO:0000256" key="7">
    <source>
        <dbReference type="ARBA" id="ARBA00022840"/>
    </source>
</evidence>
<reference evidence="11" key="1">
    <citation type="submission" date="2020-08" db="EMBL/GenBank/DDBJ databases">
        <title>Genomic Encyclopedia of Type Strains, Phase IV (KMG-V): Genome sequencing to study the core and pangenomes of soil and plant-associated prokaryotes.</title>
        <authorList>
            <person name="Whitman W."/>
        </authorList>
    </citation>
    <scope>NUCLEOTIDE SEQUENCE [LARGE SCALE GENOMIC DNA]</scope>
    <source>
        <strain evidence="11">M8UP27</strain>
    </source>
</reference>
<keyword evidence="7 11" id="KW-0067">ATP-binding</keyword>
<evidence type="ECO:0000256" key="3">
    <source>
        <dbReference type="ARBA" id="ARBA00022448"/>
    </source>
</evidence>
<proteinExistence type="inferred from homology"/>
<dbReference type="InterPro" id="IPR027417">
    <property type="entry name" value="P-loop_NTPase"/>
</dbReference>
<evidence type="ECO:0000256" key="2">
    <source>
        <dbReference type="ARBA" id="ARBA00005417"/>
    </source>
</evidence>
<dbReference type="SMART" id="SM00382">
    <property type="entry name" value="AAA"/>
    <property type="match status" value="1"/>
</dbReference>
<dbReference type="GO" id="GO:0016887">
    <property type="term" value="F:ATP hydrolysis activity"/>
    <property type="evidence" value="ECO:0007669"/>
    <property type="project" value="InterPro"/>
</dbReference>
<evidence type="ECO:0000256" key="5">
    <source>
        <dbReference type="ARBA" id="ARBA00022475"/>
    </source>
</evidence>
<dbReference type="InterPro" id="IPR017871">
    <property type="entry name" value="ABC_transporter-like_CS"/>
</dbReference>
<dbReference type="Gene3D" id="3.40.50.300">
    <property type="entry name" value="P-loop containing nucleotide triphosphate hydrolases"/>
    <property type="match status" value="1"/>
</dbReference>
<evidence type="ECO:0000313" key="11">
    <source>
        <dbReference type="EMBL" id="MBB5318227.1"/>
    </source>
</evidence>
<dbReference type="SUPFAM" id="SSF52540">
    <property type="entry name" value="P-loop containing nucleoside triphosphate hydrolases"/>
    <property type="match status" value="1"/>
</dbReference>
<dbReference type="PROSITE" id="PS00211">
    <property type="entry name" value="ABC_TRANSPORTER_1"/>
    <property type="match status" value="1"/>
</dbReference>
<keyword evidence="4" id="KW-0536">Nodulation</keyword>
<comment type="similarity">
    <text evidence="2">Belongs to the ABC transporter superfamily.</text>
</comment>
<evidence type="ECO:0000313" key="12">
    <source>
        <dbReference type="Proteomes" id="UP000568106"/>
    </source>
</evidence>
<evidence type="ECO:0000256" key="9">
    <source>
        <dbReference type="ARBA" id="ARBA00023136"/>
    </source>
</evidence>
<evidence type="ECO:0000256" key="8">
    <source>
        <dbReference type="ARBA" id="ARBA00022967"/>
    </source>
</evidence>
<dbReference type="InterPro" id="IPR003593">
    <property type="entry name" value="AAA+_ATPase"/>
</dbReference>
<organism evidence="11 12">
    <name type="scientific">Tunturiibacter empetritectus</name>
    <dbReference type="NCBI Taxonomy" id="3069691"/>
    <lineage>
        <taxon>Bacteria</taxon>
        <taxon>Pseudomonadati</taxon>
        <taxon>Acidobacteriota</taxon>
        <taxon>Terriglobia</taxon>
        <taxon>Terriglobales</taxon>
        <taxon>Acidobacteriaceae</taxon>
        <taxon>Tunturiibacter</taxon>
    </lineage>
</organism>